<feature type="compositionally biased region" description="Acidic residues" evidence="1">
    <location>
        <begin position="108"/>
        <end position="119"/>
    </location>
</feature>
<evidence type="ECO:0000313" key="2">
    <source>
        <dbReference type="EMBL" id="OQO01673.1"/>
    </source>
</evidence>
<feature type="compositionally biased region" description="Basic and acidic residues" evidence="1">
    <location>
        <begin position="1"/>
        <end position="20"/>
    </location>
</feature>
<feature type="compositionally biased region" description="Polar residues" evidence="1">
    <location>
        <begin position="394"/>
        <end position="403"/>
    </location>
</feature>
<name>A0A1V8SR79_9PEZI</name>
<gene>
    <name evidence="2" type="ORF">B0A48_12710</name>
</gene>
<dbReference type="OrthoDB" id="5323870at2759"/>
<protein>
    <recommendedName>
        <fullName evidence="4">Nucleoporin NUP37</fullName>
    </recommendedName>
</protein>
<sequence length="610" mass="66501">MAPYHEREDVTSSIREPRVTKRERKTQLTYDLPHRIRCAAIYPIPAPNGSTVIIYGHDRGLRIIWRGGRRIKAAAKPPPSANNANDVIMIDDSDDEPAAPPPPSKIEYEDDEEELDEETSYPSIVQEMDILLGSPVLHLAIPSLPPDAKQRPELKDTTVLAICTANEEVSLLKIPLAPPRDPQESGRTLADRRYRMQAGKTLVRDLAVKLVPHRSEDPSSSSRNAPSEELLVAAVSDTLYLWRVPVQYERFELSRVTQQTVPLLHRAVSSSFLPSASSVKLLLTDVSGTARIYDLSALVNLPEKFTEAILPSDVGTWVFAYHAPYQVTPTGSGTAIGPLARKKLLATAWVLEGRAVFALLEDGQWGIWDFSGTTQSTKNINEFTIDGYLTTAPTAESQNTSQPRKALSKLNPMTPNTRKSRSEALFTGPTASTGSVARGGISVSSTTTSNGQAIESIVLWFNGDLYTIPNMQQFWQRSTNAAGAATNGISHAPGLTHMPGIPLLNESITSISQFVPSAASNSLGQMNTTRDLLLSAEHRFIIQQSTAPPAGKQGVARQLFTAQANTSAAPVSKERDRKLLGTGDLDLNGVDRMLDSMARDERPRKVGFAA</sequence>
<keyword evidence="3" id="KW-1185">Reference proteome</keyword>
<feature type="region of interest" description="Disordered" evidence="1">
    <location>
        <begin position="394"/>
        <end position="429"/>
    </location>
</feature>
<comment type="caution">
    <text evidence="2">The sequence shown here is derived from an EMBL/GenBank/DDBJ whole genome shotgun (WGS) entry which is preliminary data.</text>
</comment>
<dbReference type="InParanoid" id="A0A1V8SR79"/>
<dbReference type="InterPro" id="IPR015943">
    <property type="entry name" value="WD40/YVTN_repeat-like_dom_sf"/>
</dbReference>
<evidence type="ECO:0008006" key="4">
    <source>
        <dbReference type="Google" id="ProtNLM"/>
    </source>
</evidence>
<dbReference type="Gene3D" id="2.130.10.10">
    <property type="entry name" value="YVTN repeat-like/Quinoprotein amine dehydrogenase"/>
    <property type="match status" value="1"/>
</dbReference>
<dbReference type="Proteomes" id="UP000192596">
    <property type="component" value="Unassembled WGS sequence"/>
</dbReference>
<accession>A0A1V8SR79</accession>
<feature type="region of interest" description="Disordered" evidence="1">
    <location>
        <begin position="73"/>
        <end position="119"/>
    </location>
</feature>
<dbReference type="STRING" id="1507870.A0A1V8SR79"/>
<organism evidence="2 3">
    <name type="scientific">Cryoendolithus antarcticus</name>
    <dbReference type="NCBI Taxonomy" id="1507870"/>
    <lineage>
        <taxon>Eukaryota</taxon>
        <taxon>Fungi</taxon>
        <taxon>Dikarya</taxon>
        <taxon>Ascomycota</taxon>
        <taxon>Pezizomycotina</taxon>
        <taxon>Dothideomycetes</taxon>
        <taxon>Dothideomycetidae</taxon>
        <taxon>Cladosporiales</taxon>
        <taxon>Cladosporiaceae</taxon>
        <taxon>Cryoendolithus</taxon>
    </lineage>
</organism>
<dbReference type="AlphaFoldDB" id="A0A1V8SR79"/>
<feature type="region of interest" description="Disordered" evidence="1">
    <location>
        <begin position="1"/>
        <end position="26"/>
    </location>
</feature>
<evidence type="ECO:0000256" key="1">
    <source>
        <dbReference type="SAM" id="MobiDB-lite"/>
    </source>
</evidence>
<proteinExistence type="predicted"/>
<reference evidence="3" key="1">
    <citation type="submission" date="2017-03" db="EMBL/GenBank/DDBJ databases">
        <title>Genomes of endolithic fungi from Antarctica.</title>
        <authorList>
            <person name="Coleine C."/>
            <person name="Masonjones S."/>
            <person name="Stajich J.E."/>
        </authorList>
    </citation>
    <scope>NUCLEOTIDE SEQUENCE [LARGE SCALE GENOMIC DNA]</scope>
    <source>
        <strain evidence="3">CCFEE 5527</strain>
    </source>
</reference>
<dbReference type="EMBL" id="NAJO01000030">
    <property type="protein sequence ID" value="OQO01673.1"/>
    <property type="molecule type" value="Genomic_DNA"/>
</dbReference>
<evidence type="ECO:0000313" key="3">
    <source>
        <dbReference type="Proteomes" id="UP000192596"/>
    </source>
</evidence>